<keyword evidence="13 16" id="KW-0472">Membrane</keyword>
<comment type="subcellular location">
    <subcellularLocation>
        <location evidence="2">Membrane</location>
        <topology evidence="2">Multi-pass membrane protein</topology>
    </subcellularLocation>
</comment>
<comment type="caution">
    <text evidence="18">The sequence shown here is derived from an EMBL/GenBank/DDBJ whole genome shotgun (WGS) entry which is preliminary data.</text>
</comment>
<comment type="similarity">
    <text evidence="5 16">Belongs to the CDS family.</text>
</comment>
<evidence type="ECO:0000256" key="13">
    <source>
        <dbReference type="ARBA" id="ARBA00023136"/>
    </source>
</evidence>
<evidence type="ECO:0000313" key="18">
    <source>
        <dbReference type="EMBL" id="GBG25894.1"/>
    </source>
</evidence>
<keyword evidence="10 16" id="KW-0548">Nucleotidyltransferase</keyword>
<feature type="transmembrane region" description="Helical" evidence="16">
    <location>
        <begin position="195"/>
        <end position="214"/>
    </location>
</feature>
<evidence type="ECO:0000256" key="5">
    <source>
        <dbReference type="ARBA" id="ARBA00010185"/>
    </source>
</evidence>
<sequence>MSTLRQRRIQEDESRQRAETSSLSSAGEDYLDEEEEEETAGESAAAPVTLLRDAPSETRFQSFVTRASWSLVMIFAFLFIVVYLQQTGCAVLVCIIQGLMYKELVVIQMNESSERDLPGFKFLYAYWFMVTSIFTYGKTLEGHFLMHSLRHHLGFKISDHLQKFDLYCYLLYAFGLILFVWSLKKKHYKYQFKQFAYCHVTLLLVVVQSSALVANMFHGLIWFLLPCSLVICNDIWAYIFGFFFGRTPLIKLSPKKTWEGFVGGWLATMFFGFFLSKIFTKFGLMICERRGFRLEYWPECEIDPIYEYRPLHDILGPRMNTMLPESISSMQVQQMDEHVLWMAIFASIVAPFGGFFASGFKRAFKIKDFGDSIPGHGGAVDRMDCQVLMGKARQGK</sequence>
<feature type="compositionally biased region" description="Acidic residues" evidence="17">
    <location>
        <begin position="29"/>
        <end position="40"/>
    </location>
</feature>
<proteinExistence type="inferred from homology"/>
<keyword evidence="7 16" id="KW-0444">Lipid biosynthesis</keyword>
<evidence type="ECO:0000256" key="10">
    <source>
        <dbReference type="ARBA" id="ARBA00022695"/>
    </source>
</evidence>
<name>A0A2R5GDL1_9STRA</name>
<feature type="transmembrane region" description="Helical" evidence="16">
    <location>
        <begin position="257"/>
        <end position="275"/>
    </location>
</feature>
<evidence type="ECO:0000256" key="4">
    <source>
        <dbReference type="ARBA" id="ARBA00005189"/>
    </source>
</evidence>
<evidence type="ECO:0000256" key="17">
    <source>
        <dbReference type="SAM" id="MobiDB-lite"/>
    </source>
</evidence>
<dbReference type="GO" id="GO:0005789">
    <property type="term" value="C:endoplasmic reticulum membrane"/>
    <property type="evidence" value="ECO:0007669"/>
    <property type="project" value="TreeGrafter"/>
</dbReference>
<keyword evidence="19" id="KW-1185">Reference proteome</keyword>
<feature type="transmembrane region" description="Helical" evidence="16">
    <location>
        <begin position="220"/>
        <end position="245"/>
    </location>
</feature>
<dbReference type="InParanoid" id="A0A2R5GDL1"/>
<evidence type="ECO:0000256" key="14">
    <source>
        <dbReference type="ARBA" id="ARBA00023209"/>
    </source>
</evidence>
<dbReference type="Proteomes" id="UP000241890">
    <property type="component" value="Unassembled WGS sequence"/>
</dbReference>
<keyword evidence="11 16" id="KW-1133">Transmembrane helix</keyword>
<dbReference type="OrthoDB" id="10260889at2759"/>
<evidence type="ECO:0000313" key="19">
    <source>
        <dbReference type="Proteomes" id="UP000241890"/>
    </source>
</evidence>
<protein>
    <recommendedName>
        <fullName evidence="6 16">Phosphatidate cytidylyltransferase</fullName>
        <ecNumber evidence="6 16">2.7.7.41</ecNumber>
    </recommendedName>
</protein>
<feature type="compositionally biased region" description="Basic and acidic residues" evidence="17">
    <location>
        <begin position="8"/>
        <end position="18"/>
    </location>
</feature>
<evidence type="ECO:0000256" key="6">
    <source>
        <dbReference type="ARBA" id="ARBA00012487"/>
    </source>
</evidence>
<keyword evidence="15 16" id="KW-1208">Phospholipid metabolism</keyword>
<accession>A0A2R5GDL1</accession>
<dbReference type="InterPro" id="IPR016720">
    <property type="entry name" value="PC_Trfase_euk"/>
</dbReference>
<evidence type="ECO:0000256" key="12">
    <source>
        <dbReference type="ARBA" id="ARBA00023098"/>
    </source>
</evidence>
<keyword evidence="14 16" id="KW-0594">Phospholipid biosynthesis</keyword>
<feature type="transmembrane region" description="Helical" evidence="16">
    <location>
        <begin position="164"/>
        <end position="183"/>
    </location>
</feature>
<evidence type="ECO:0000256" key="3">
    <source>
        <dbReference type="ARBA" id="ARBA00005119"/>
    </source>
</evidence>
<dbReference type="AlphaFoldDB" id="A0A2R5GDL1"/>
<dbReference type="EC" id="2.7.7.41" evidence="6 16"/>
<dbReference type="GO" id="GO:0016024">
    <property type="term" value="P:CDP-diacylglycerol biosynthetic process"/>
    <property type="evidence" value="ECO:0007669"/>
    <property type="project" value="UniProtKB-UniRule"/>
</dbReference>
<feature type="transmembrane region" description="Helical" evidence="16">
    <location>
        <begin position="339"/>
        <end position="357"/>
    </location>
</feature>
<keyword evidence="8 16" id="KW-0808">Transferase</keyword>
<dbReference type="UniPathway" id="UPA00557">
    <property type="reaction ID" value="UER00614"/>
</dbReference>
<feature type="region of interest" description="Disordered" evidence="17">
    <location>
        <begin position="1"/>
        <end position="46"/>
    </location>
</feature>
<comment type="pathway">
    <text evidence="4">Lipid metabolism.</text>
</comment>
<reference evidence="18 19" key="1">
    <citation type="submission" date="2017-12" db="EMBL/GenBank/DDBJ databases">
        <title>Sequencing, de novo assembly and annotation of complete genome of a new Thraustochytrid species, strain FCC1311.</title>
        <authorList>
            <person name="Sedici K."/>
            <person name="Godart F."/>
            <person name="Aiese Cigliano R."/>
            <person name="Sanseverino W."/>
            <person name="Barakat M."/>
            <person name="Ortet P."/>
            <person name="Marechal E."/>
            <person name="Cagnac O."/>
            <person name="Amato A."/>
        </authorList>
    </citation>
    <scope>NUCLEOTIDE SEQUENCE [LARGE SCALE GENOMIC DNA]</scope>
</reference>
<feature type="transmembrane region" description="Helical" evidence="16">
    <location>
        <begin position="119"/>
        <end position="137"/>
    </location>
</feature>
<organism evidence="18 19">
    <name type="scientific">Hondaea fermentalgiana</name>
    <dbReference type="NCBI Taxonomy" id="2315210"/>
    <lineage>
        <taxon>Eukaryota</taxon>
        <taxon>Sar</taxon>
        <taxon>Stramenopiles</taxon>
        <taxon>Bigyra</taxon>
        <taxon>Labyrinthulomycetes</taxon>
        <taxon>Thraustochytrida</taxon>
        <taxon>Thraustochytriidae</taxon>
        <taxon>Hondaea</taxon>
    </lineage>
</organism>
<dbReference type="EMBL" id="BEYU01000016">
    <property type="protein sequence ID" value="GBG25894.1"/>
    <property type="molecule type" value="Genomic_DNA"/>
</dbReference>
<evidence type="ECO:0000256" key="8">
    <source>
        <dbReference type="ARBA" id="ARBA00022679"/>
    </source>
</evidence>
<keyword evidence="9 16" id="KW-0812">Transmembrane</keyword>
<comment type="pathway">
    <text evidence="3 16">Phospholipid metabolism; CDP-diacylglycerol biosynthesis; CDP-diacylglycerol from sn-glycerol 3-phosphate: step 3/3.</text>
</comment>
<gene>
    <name evidence="18" type="ORF">FCC1311_020811</name>
</gene>
<evidence type="ECO:0000256" key="15">
    <source>
        <dbReference type="ARBA" id="ARBA00023264"/>
    </source>
</evidence>
<evidence type="ECO:0000256" key="2">
    <source>
        <dbReference type="ARBA" id="ARBA00004141"/>
    </source>
</evidence>
<evidence type="ECO:0000256" key="11">
    <source>
        <dbReference type="ARBA" id="ARBA00022989"/>
    </source>
</evidence>
<keyword evidence="12 16" id="KW-0443">Lipid metabolism</keyword>
<evidence type="ECO:0000256" key="16">
    <source>
        <dbReference type="PIRNR" id="PIRNR018269"/>
    </source>
</evidence>
<comment type="catalytic activity">
    <reaction evidence="1 16">
        <text>a 1,2-diacyl-sn-glycero-3-phosphate + CTP + H(+) = a CDP-1,2-diacyl-sn-glycerol + diphosphate</text>
        <dbReference type="Rhea" id="RHEA:16229"/>
        <dbReference type="ChEBI" id="CHEBI:15378"/>
        <dbReference type="ChEBI" id="CHEBI:33019"/>
        <dbReference type="ChEBI" id="CHEBI:37563"/>
        <dbReference type="ChEBI" id="CHEBI:58332"/>
        <dbReference type="ChEBI" id="CHEBI:58608"/>
        <dbReference type="EC" id="2.7.7.41"/>
    </reaction>
</comment>
<evidence type="ECO:0000256" key="7">
    <source>
        <dbReference type="ARBA" id="ARBA00022516"/>
    </source>
</evidence>
<evidence type="ECO:0000256" key="9">
    <source>
        <dbReference type="ARBA" id="ARBA00022692"/>
    </source>
</evidence>
<dbReference type="PANTHER" id="PTHR13773">
    <property type="entry name" value="PHOSPHATIDATE CYTIDYLYLTRANSFERASE"/>
    <property type="match status" value="1"/>
</dbReference>
<dbReference type="Pfam" id="PF01148">
    <property type="entry name" value="CTP_transf_1"/>
    <property type="match status" value="1"/>
</dbReference>
<dbReference type="PANTHER" id="PTHR13773:SF8">
    <property type="entry name" value="PHOSPHATIDATE CYTIDYLYLTRANSFERASE, PHOTORECEPTOR-SPECIFIC"/>
    <property type="match status" value="1"/>
</dbReference>
<dbReference type="PIRSF" id="PIRSF018269">
    <property type="entry name" value="PC_trans_euk"/>
    <property type="match status" value="1"/>
</dbReference>
<evidence type="ECO:0000256" key="1">
    <source>
        <dbReference type="ARBA" id="ARBA00001698"/>
    </source>
</evidence>
<dbReference type="GO" id="GO:0004605">
    <property type="term" value="F:phosphatidate cytidylyltransferase activity"/>
    <property type="evidence" value="ECO:0007669"/>
    <property type="project" value="UniProtKB-UniRule"/>
</dbReference>